<dbReference type="WBParaSite" id="PEQ_0000468801-mRNA-1">
    <property type="protein sequence ID" value="PEQ_0000468801-mRNA-1"/>
    <property type="gene ID" value="PEQ_0000468801"/>
</dbReference>
<keyword evidence="1" id="KW-1185">Reference proteome</keyword>
<name>A0A914RDW1_PAREQ</name>
<dbReference type="AlphaFoldDB" id="A0A914RDW1"/>
<proteinExistence type="predicted"/>
<sequence length="116" mass="13523">MHPSATRWRCTLILSDAICENFRLFSYILFFSSIKQRGKFTIPSIGNTFFIQITFENVEISCEIIRNDYIPNSAEIYKAQSDREIDVDSSVIDRFLLHFMECLFLANGSIDKIAYF</sequence>
<protein>
    <submittedName>
        <fullName evidence="2">Uncharacterized protein</fullName>
    </submittedName>
</protein>
<evidence type="ECO:0000313" key="1">
    <source>
        <dbReference type="Proteomes" id="UP000887564"/>
    </source>
</evidence>
<reference evidence="2" key="1">
    <citation type="submission" date="2022-11" db="UniProtKB">
        <authorList>
            <consortium name="WormBaseParasite"/>
        </authorList>
    </citation>
    <scope>IDENTIFICATION</scope>
</reference>
<organism evidence="1 2">
    <name type="scientific">Parascaris equorum</name>
    <name type="common">Equine roundworm</name>
    <dbReference type="NCBI Taxonomy" id="6256"/>
    <lineage>
        <taxon>Eukaryota</taxon>
        <taxon>Metazoa</taxon>
        <taxon>Ecdysozoa</taxon>
        <taxon>Nematoda</taxon>
        <taxon>Chromadorea</taxon>
        <taxon>Rhabditida</taxon>
        <taxon>Spirurina</taxon>
        <taxon>Ascaridomorpha</taxon>
        <taxon>Ascaridoidea</taxon>
        <taxon>Ascarididae</taxon>
        <taxon>Parascaris</taxon>
    </lineage>
</organism>
<dbReference type="Proteomes" id="UP000887564">
    <property type="component" value="Unplaced"/>
</dbReference>
<evidence type="ECO:0000313" key="2">
    <source>
        <dbReference type="WBParaSite" id="PEQ_0000468801-mRNA-1"/>
    </source>
</evidence>
<accession>A0A914RDW1</accession>